<dbReference type="RefSeq" id="XP_040703934.1">
    <property type="nucleotide sequence ID" value="XM_040849391.1"/>
</dbReference>
<evidence type="ECO:0000256" key="7">
    <source>
        <dbReference type="SAM" id="Coils"/>
    </source>
</evidence>
<dbReference type="Pfam" id="PF04082">
    <property type="entry name" value="Fungal_trans"/>
    <property type="match status" value="1"/>
</dbReference>
<dbReference type="PANTHER" id="PTHR31001:SF50">
    <property type="entry name" value="ZN(II)2CYS6 TRANSCRIPTION FACTOR (EUROFUNG)"/>
    <property type="match status" value="1"/>
</dbReference>
<feature type="domain" description="Zn(2)-C6 fungal-type" evidence="9">
    <location>
        <begin position="207"/>
        <end position="236"/>
    </location>
</feature>
<name>A0A1L9TL33_9EURO</name>
<evidence type="ECO:0000256" key="3">
    <source>
        <dbReference type="ARBA" id="ARBA00023015"/>
    </source>
</evidence>
<dbReference type="VEuPathDB" id="FungiDB:ASPSYDRAFT_57581"/>
<dbReference type="OrthoDB" id="435881at2759"/>
<sequence>MHLSALIQTYLSTMADLRAETWIMHGSLLACEPVIHFLADHYNMTEHHFDLPDVEGGRTYLLEINPNYVIRSKSDTTNVIDGSDITVVRTNDGRRANGEPGALMCKDYHNFDSEIYPLRNTYFEGVPAKIPYAYTKLLQDEYGPKALTKTNYQGPLAMSFSPPIQPASESGTHNSVSTSFYQGDGSENPPPPASHKHASQDALAQRSCVTCRRRKVRCDKRSPCSNCVKGGVDCIFPPPGRAPRKVKRQPAENAELLSRLRQLENIVEAAITNSNTQITPSPPQQRGDRSSGDAPVRPQPSRHSEGEGEGGCPVAAAAAGAQMPSLEHEFGRLVIEDNRSRYIEELQDILDHSSSDEEDHSSPGSTSSYSTPHDGMLFGFYSLARSLRNFHPLPGKVPVLWEIYAENVKPLLPVIHGPAAQQLFTTAARGPDALDKNNEALVLAMYFAAIVSMSPEQCMAQLGEARDTLVGRYRFAVEQALSKANLLNTQSLTLMQAAVIFLNAVRRDDDTKFVWSMSSLILRLAQGLGLHRDGNNFNLRPFDAEMRRRLWWHVVLLDLRSSEDHGTDVQIHDRMFDTRLPLNINDDDISPYMKERPKPRVGFTDMTFFLVRCDICYALRRVAYTCPNTSGAVAGPTPDNCGNVVQTVNMHIEEQYLKHCNMADPIQWISATVARLVLTKMWLVIHHPVTRQDLESQISHESRESLFITSIEVAEFARLIKEDENTKKWSWMFDAYMQWHAIAMVLAELCVRPLSPLTDRAWIAVTTVYDDWLRTAKQRKGMLWRPLAKLMKRAGTLRRKQLEELAAQVENQQAAARNAISVSAQYDRPSIGSPFSSHFPEHSRLAAAAPPMDWDPSQGPLDFDIGQGPMGAIQSLFPEGNFFATPADLSSTAPQSQAHINVPMPIPNEQMAGTLQEPSNSAANYPEWDQVLREFQLDQGNNPMGNVTGWVA</sequence>
<keyword evidence="11" id="KW-1185">Reference proteome</keyword>
<dbReference type="GO" id="GO:0008270">
    <property type="term" value="F:zinc ion binding"/>
    <property type="evidence" value="ECO:0007669"/>
    <property type="project" value="InterPro"/>
</dbReference>
<dbReference type="PROSITE" id="PS00463">
    <property type="entry name" value="ZN2_CY6_FUNGAL_1"/>
    <property type="match status" value="1"/>
</dbReference>
<accession>A0A1L9TL33</accession>
<dbReference type="GO" id="GO:0003677">
    <property type="term" value="F:DNA binding"/>
    <property type="evidence" value="ECO:0007669"/>
    <property type="project" value="UniProtKB-KW"/>
</dbReference>
<evidence type="ECO:0000256" key="1">
    <source>
        <dbReference type="ARBA" id="ARBA00004123"/>
    </source>
</evidence>
<dbReference type="InterPro" id="IPR007219">
    <property type="entry name" value="XnlR_reg_dom"/>
</dbReference>
<dbReference type="PANTHER" id="PTHR31001">
    <property type="entry name" value="UNCHARACTERIZED TRANSCRIPTIONAL REGULATORY PROTEIN"/>
    <property type="match status" value="1"/>
</dbReference>
<proteinExistence type="predicted"/>
<organism evidence="10 11">
    <name type="scientific">Aspergillus sydowii CBS 593.65</name>
    <dbReference type="NCBI Taxonomy" id="1036612"/>
    <lineage>
        <taxon>Eukaryota</taxon>
        <taxon>Fungi</taxon>
        <taxon>Dikarya</taxon>
        <taxon>Ascomycota</taxon>
        <taxon>Pezizomycotina</taxon>
        <taxon>Eurotiomycetes</taxon>
        <taxon>Eurotiomycetidae</taxon>
        <taxon>Eurotiales</taxon>
        <taxon>Aspergillaceae</taxon>
        <taxon>Aspergillus</taxon>
        <taxon>Aspergillus subgen. Nidulantes</taxon>
    </lineage>
</organism>
<dbReference type="Proteomes" id="UP000184356">
    <property type="component" value="Unassembled WGS sequence"/>
</dbReference>
<evidence type="ECO:0000256" key="5">
    <source>
        <dbReference type="ARBA" id="ARBA00023163"/>
    </source>
</evidence>
<feature type="region of interest" description="Disordered" evidence="8">
    <location>
        <begin position="271"/>
        <end position="320"/>
    </location>
</feature>
<evidence type="ECO:0000259" key="9">
    <source>
        <dbReference type="PROSITE" id="PS50048"/>
    </source>
</evidence>
<dbReference type="InterPro" id="IPR036864">
    <property type="entry name" value="Zn2-C6_fun-type_DNA-bd_sf"/>
</dbReference>
<evidence type="ECO:0000313" key="10">
    <source>
        <dbReference type="EMBL" id="OJJ60128.1"/>
    </source>
</evidence>
<evidence type="ECO:0000313" key="11">
    <source>
        <dbReference type="Proteomes" id="UP000184356"/>
    </source>
</evidence>
<dbReference type="CDD" id="cd12148">
    <property type="entry name" value="fungal_TF_MHR"/>
    <property type="match status" value="1"/>
</dbReference>
<dbReference type="SUPFAM" id="SSF57701">
    <property type="entry name" value="Zn2/Cys6 DNA-binding domain"/>
    <property type="match status" value="1"/>
</dbReference>
<keyword evidence="5" id="KW-0804">Transcription</keyword>
<keyword evidence="2" id="KW-0479">Metal-binding</keyword>
<dbReference type="AlphaFoldDB" id="A0A1L9TL33"/>
<dbReference type="SMART" id="SM00066">
    <property type="entry name" value="GAL4"/>
    <property type="match status" value="1"/>
</dbReference>
<dbReference type="CDD" id="cd00067">
    <property type="entry name" value="GAL4"/>
    <property type="match status" value="1"/>
</dbReference>
<comment type="subcellular location">
    <subcellularLocation>
        <location evidence="1">Nucleus</location>
    </subcellularLocation>
</comment>
<dbReference type="Gene3D" id="4.10.240.10">
    <property type="entry name" value="Zn(2)-C6 fungal-type DNA-binding domain"/>
    <property type="match status" value="1"/>
</dbReference>
<dbReference type="STRING" id="1036612.A0A1L9TL33"/>
<dbReference type="SMART" id="SM00906">
    <property type="entry name" value="Fungal_trans"/>
    <property type="match status" value="1"/>
</dbReference>
<feature type="region of interest" description="Disordered" evidence="8">
    <location>
        <begin position="159"/>
        <end position="204"/>
    </location>
</feature>
<feature type="coiled-coil region" evidence="7">
    <location>
        <begin position="792"/>
        <end position="822"/>
    </location>
</feature>
<dbReference type="EMBL" id="KV878585">
    <property type="protein sequence ID" value="OJJ60128.1"/>
    <property type="molecule type" value="Genomic_DNA"/>
</dbReference>
<dbReference type="GO" id="GO:0006351">
    <property type="term" value="P:DNA-templated transcription"/>
    <property type="evidence" value="ECO:0007669"/>
    <property type="project" value="InterPro"/>
</dbReference>
<gene>
    <name evidence="10" type="ORF">ASPSYDRAFT_57581</name>
</gene>
<dbReference type="GO" id="GO:0005634">
    <property type="term" value="C:nucleus"/>
    <property type="evidence" value="ECO:0007669"/>
    <property type="project" value="UniProtKB-SubCell"/>
</dbReference>
<evidence type="ECO:0000256" key="2">
    <source>
        <dbReference type="ARBA" id="ARBA00022723"/>
    </source>
</evidence>
<evidence type="ECO:0000256" key="4">
    <source>
        <dbReference type="ARBA" id="ARBA00023125"/>
    </source>
</evidence>
<keyword evidence="4" id="KW-0238">DNA-binding</keyword>
<keyword evidence="3" id="KW-0805">Transcription regulation</keyword>
<evidence type="ECO:0000256" key="8">
    <source>
        <dbReference type="SAM" id="MobiDB-lite"/>
    </source>
</evidence>
<keyword evidence="6" id="KW-0539">Nucleus</keyword>
<dbReference type="InterPro" id="IPR050613">
    <property type="entry name" value="Sec_Metabolite_Reg"/>
</dbReference>
<reference evidence="11" key="1">
    <citation type="journal article" date="2017" name="Genome Biol.">
        <title>Comparative genomics reveals high biological diversity and specific adaptations in the industrially and medically important fungal genus Aspergillus.</title>
        <authorList>
            <person name="de Vries R.P."/>
            <person name="Riley R."/>
            <person name="Wiebenga A."/>
            <person name="Aguilar-Osorio G."/>
            <person name="Amillis S."/>
            <person name="Uchima C.A."/>
            <person name="Anderluh G."/>
            <person name="Asadollahi M."/>
            <person name="Askin M."/>
            <person name="Barry K."/>
            <person name="Battaglia E."/>
            <person name="Bayram O."/>
            <person name="Benocci T."/>
            <person name="Braus-Stromeyer S.A."/>
            <person name="Caldana C."/>
            <person name="Canovas D."/>
            <person name="Cerqueira G.C."/>
            <person name="Chen F."/>
            <person name="Chen W."/>
            <person name="Choi C."/>
            <person name="Clum A."/>
            <person name="Dos Santos R.A."/>
            <person name="Damasio A.R."/>
            <person name="Diallinas G."/>
            <person name="Emri T."/>
            <person name="Fekete E."/>
            <person name="Flipphi M."/>
            <person name="Freyberg S."/>
            <person name="Gallo A."/>
            <person name="Gournas C."/>
            <person name="Habgood R."/>
            <person name="Hainaut M."/>
            <person name="Harispe M.L."/>
            <person name="Henrissat B."/>
            <person name="Hilden K.S."/>
            <person name="Hope R."/>
            <person name="Hossain A."/>
            <person name="Karabika E."/>
            <person name="Karaffa L."/>
            <person name="Karanyi Z."/>
            <person name="Krasevec N."/>
            <person name="Kuo A."/>
            <person name="Kusch H."/>
            <person name="LaButti K."/>
            <person name="Lagendijk E.L."/>
            <person name="Lapidus A."/>
            <person name="Levasseur A."/>
            <person name="Lindquist E."/>
            <person name="Lipzen A."/>
            <person name="Logrieco A.F."/>
            <person name="MacCabe A."/>
            <person name="Maekelae M.R."/>
            <person name="Malavazi I."/>
            <person name="Melin P."/>
            <person name="Meyer V."/>
            <person name="Mielnichuk N."/>
            <person name="Miskei M."/>
            <person name="Molnar A.P."/>
            <person name="Mule G."/>
            <person name="Ngan C.Y."/>
            <person name="Orejas M."/>
            <person name="Orosz E."/>
            <person name="Ouedraogo J.P."/>
            <person name="Overkamp K.M."/>
            <person name="Park H.-S."/>
            <person name="Perrone G."/>
            <person name="Piumi F."/>
            <person name="Punt P.J."/>
            <person name="Ram A.F."/>
            <person name="Ramon A."/>
            <person name="Rauscher S."/>
            <person name="Record E."/>
            <person name="Riano-Pachon D.M."/>
            <person name="Robert V."/>
            <person name="Roehrig J."/>
            <person name="Ruller R."/>
            <person name="Salamov A."/>
            <person name="Salih N.S."/>
            <person name="Samson R.A."/>
            <person name="Sandor E."/>
            <person name="Sanguinetti M."/>
            <person name="Schuetze T."/>
            <person name="Sepcic K."/>
            <person name="Shelest E."/>
            <person name="Sherlock G."/>
            <person name="Sophianopoulou V."/>
            <person name="Squina F.M."/>
            <person name="Sun H."/>
            <person name="Susca A."/>
            <person name="Todd R.B."/>
            <person name="Tsang A."/>
            <person name="Unkles S.E."/>
            <person name="van de Wiele N."/>
            <person name="van Rossen-Uffink D."/>
            <person name="Oliveira J.V."/>
            <person name="Vesth T.C."/>
            <person name="Visser J."/>
            <person name="Yu J.-H."/>
            <person name="Zhou M."/>
            <person name="Andersen M.R."/>
            <person name="Archer D.B."/>
            <person name="Baker S.E."/>
            <person name="Benoit I."/>
            <person name="Brakhage A.A."/>
            <person name="Braus G.H."/>
            <person name="Fischer R."/>
            <person name="Frisvad J.C."/>
            <person name="Goldman G.H."/>
            <person name="Houbraken J."/>
            <person name="Oakley B."/>
            <person name="Pocsi I."/>
            <person name="Scazzocchio C."/>
            <person name="Seiboth B."/>
            <person name="vanKuyk P.A."/>
            <person name="Wortman J."/>
            <person name="Dyer P.S."/>
            <person name="Grigoriev I.V."/>
        </authorList>
    </citation>
    <scope>NUCLEOTIDE SEQUENCE [LARGE SCALE GENOMIC DNA]</scope>
    <source>
        <strain evidence="11">CBS 593.65</strain>
    </source>
</reference>
<keyword evidence="7" id="KW-0175">Coiled coil</keyword>
<protein>
    <recommendedName>
        <fullName evidence="9">Zn(2)-C6 fungal-type domain-containing protein</fullName>
    </recommendedName>
</protein>
<dbReference type="GeneID" id="63765464"/>
<dbReference type="Pfam" id="PF00172">
    <property type="entry name" value="Zn_clus"/>
    <property type="match status" value="1"/>
</dbReference>
<evidence type="ECO:0000256" key="6">
    <source>
        <dbReference type="ARBA" id="ARBA00023242"/>
    </source>
</evidence>
<dbReference type="InterPro" id="IPR001138">
    <property type="entry name" value="Zn2Cys6_DnaBD"/>
</dbReference>
<dbReference type="PROSITE" id="PS50048">
    <property type="entry name" value="ZN2_CY6_FUNGAL_2"/>
    <property type="match status" value="1"/>
</dbReference>
<dbReference type="GO" id="GO:0000981">
    <property type="term" value="F:DNA-binding transcription factor activity, RNA polymerase II-specific"/>
    <property type="evidence" value="ECO:0007669"/>
    <property type="project" value="InterPro"/>
</dbReference>
<feature type="compositionally biased region" description="Polar residues" evidence="8">
    <location>
        <begin position="167"/>
        <end position="181"/>
    </location>
</feature>